<dbReference type="PANTHER" id="PTHR30290">
    <property type="entry name" value="PERIPLASMIC BINDING COMPONENT OF ABC TRANSPORTER"/>
    <property type="match status" value="1"/>
</dbReference>
<evidence type="ECO:0000256" key="5">
    <source>
        <dbReference type="SAM" id="SignalP"/>
    </source>
</evidence>
<feature type="signal peptide" evidence="5">
    <location>
        <begin position="1"/>
        <end position="24"/>
    </location>
</feature>
<dbReference type="EMBL" id="SRRO01000001">
    <property type="protein sequence ID" value="TGN65763.1"/>
    <property type="molecule type" value="Genomic_DNA"/>
</dbReference>
<dbReference type="PIRSF" id="PIRSF002741">
    <property type="entry name" value="MppA"/>
    <property type="match status" value="1"/>
</dbReference>
<feature type="compositionally biased region" description="Basic and acidic residues" evidence="4">
    <location>
        <begin position="30"/>
        <end position="40"/>
    </location>
</feature>
<dbReference type="PANTHER" id="PTHR30290:SF9">
    <property type="entry name" value="OLIGOPEPTIDE-BINDING PROTEIN APPA"/>
    <property type="match status" value="1"/>
</dbReference>
<accession>A0A4Z1CKV5</accession>
<comment type="similarity">
    <text evidence="1">Belongs to the bacterial solute-binding protein 5 family.</text>
</comment>
<organism evidence="7 8">
    <name type="scientific">Nocardioides eburneiflavus</name>
    <dbReference type="NCBI Taxonomy" id="2518372"/>
    <lineage>
        <taxon>Bacteria</taxon>
        <taxon>Bacillati</taxon>
        <taxon>Actinomycetota</taxon>
        <taxon>Actinomycetes</taxon>
        <taxon>Propionibacteriales</taxon>
        <taxon>Nocardioidaceae</taxon>
        <taxon>Nocardioides</taxon>
    </lineage>
</organism>
<comment type="caution">
    <text evidence="7">The sequence shown here is derived from an EMBL/GenBank/DDBJ whole genome shotgun (WGS) entry which is preliminary data.</text>
</comment>
<evidence type="ECO:0000256" key="2">
    <source>
        <dbReference type="ARBA" id="ARBA00022448"/>
    </source>
</evidence>
<dbReference type="Pfam" id="PF00496">
    <property type="entry name" value="SBP_bac_5"/>
    <property type="match status" value="1"/>
</dbReference>
<dbReference type="GO" id="GO:0015833">
    <property type="term" value="P:peptide transport"/>
    <property type="evidence" value="ECO:0007669"/>
    <property type="project" value="TreeGrafter"/>
</dbReference>
<protein>
    <submittedName>
        <fullName evidence="7">ABC transporter substrate-binding protein</fullName>
    </submittedName>
</protein>
<dbReference type="InterPro" id="IPR000914">
    <property type="entry name" value="SBP_5_dom"/>
</dbReference>
<dbReference type="OrthoDB" id="9796817at2"/>
<feature type="domain" description="Solute-binding protein family 5" evidence="6">
    <location>
        <begin position="98"/>
        <end position="462"/>
    </location>
</feature>
<reference evidence="7 8" key="1">
    <citation type="submission" date="2019-04" db="EMBL/GenBank/DDBJ databases">
        <title>Three New Species of Nocardioides, Nocardioides euryhalodurans sp. nov., Nocardioides seonyuensis sp. nov. and Nocardioides eburneoflavus sp. nov. Isolated from Soil.</title>
        <authorList>
            <person name="Roh S.G."/>
            <person name="Lee C."/>
            <person name="Kim M.-K."/>
            <person name="Kim S.B."/>
        </authorList>
    </citation>
    <scope>NUCLEOTIDE SEQUENCE [LARGE SCALE GENOMIC DNA]</scope>
    <source>
        <strain evidence="7 8">MMS17-SY213</strain>
    </source>
</reference>
<name>A0A4Z1CKV5_9ACTN</name>
<feature type="region of interest" description="Disordered" evidence="4">
    <location>
        <begin position="27"/>
        <end position="52"/>
    </location>
</feature>
<dbReference type="Gene3D" id="3.40.190.10">
    <property type="entry name" value="Periplasmic binding protein-like II"/>
    <property type="match status" value="1"/>
</dbReference>
<dbReference type="SUPFAM" id="SSF53850">
    <property type="entry name" value="Periplasmic binding protein-like II"/>
    <property type="match status" value="1"/>
</dbReference>
<dbReference type="InterPro" id="IPR039424">
    <property type="entry name" value="SBP_5"/>
</dbReference>
<feature type="chain" id="PRO_5039698260" evidence="5">
    <location>
        <begin position="25"/>
        <end position="550"/>
    </location>
</feature>
<dbReference type="PROSITE" id="PS51257">
    <property type="entry name" value="PROKAR_LIPOPROTEIN"/>
    <property type="match status" value="1"/>
</dbReference>
<evidence type="ECO:0000259" key="6">
    <source>
        <dbReference type="Pfam" id="PF00496"/>
    </source>
</evidence>
<evidence type="ECO:0000256" key="3">
    <source>
        <dbReference type="ARBA" id="ARBA00022729"/>
    </source>
</evidence>
<evidence type="ECO:0000313" key="7">
    <source>
        <dbReference type="EMBL" id="TGN65763.1"/>
    </source>
</evidence>
<sequence>MTHSTQRRLAALAGVAILASGTLAACASSPERDQSDKESSYELTTMTPEPTTEVDSVSWNVFQGEPWTLNPFNSADYAPNMINSNMCETLLQQTPDFEIKPNLAQSYKNIDPLTWVYALREGVTFWDGSPMTAADVAASMNYSLENPTSFQHYLYAGVDSVTETGPMQVTVKLKKPNYLFNDQLASYAGVVVQKKYLEAHPDDLGTAEGGLMCTGPFQFDSWKRGDSITLSRYDGYWNDALKPKTEQLKFTFLTDDNAITSALLTGEIDGTYAPPAAATKRLMGSEVGELAFGPAPLVVTLFFPNPKGAMADSAIRKALQANIDWAGIATEAFGGIGGPAPLQTAPASYGSAEEQLTALADEYETTGEPNLEAAKSALEAASKEALAKTITMVVPEQAETQQLGVAVKAAADQLGLNFELQVVPATQYTNYLYDPKTRGTTDILYTTFWPNIPNPLDWMQITAVTGGSFNPYGYDGIDDMWAEAVATKDINERASLTADIERKLREDLLPMTPGIYQDNAVWQHNRITGAPAAFNYTFYPWAAHIGGTGE</sequence>
<keyword evidence="8" id="KW-1185">Reference proteome</keyword>
<gene>
    <name evidence="7" type="ORF">EXE59_18745</name>
</gene>
<evidence type="ECO:0000313" key="8">
    <source>
        <dbReference type="Proteomes" id="UP000297496"/>
    </source>
</evidence>
<dbReference type="GO" id="GO:0043190">
    <property type="term" value="C:ATP-binding cassette (ABC) transporter complex"/>
    <property type="evidence" value="ECO:0007669"/>
    <property type="project" value="InterPro"/>
</dbReference>
<proteinExistence type="inferred from homology"/>
<evidence type="ECO:0000256" key="4">
    <source>
        <dbReference type="SAM" id="MobiDB-lite"/>
    </source>
</evidence>
<keyword evidence="2" id="KW-0813">Transport</keyword>
<dbReference type="Gene3D" id="3.10.105.10">
    <property type="entry name" value="Dipeptide-binding Protein, Domain 3"/>
    <property type="match status" value="1"/>
</dbReference>
<dbReference type="AlphaFoldDB" id="A0A4Z1CKV5"/>
<dbReference type="GO" id="GO:0042597">
    <property type="term" value="C:periplasmic space"/>
    <property type="evidence" value="ECO:0007669"/>
    <property type="project" value="UniProtKB-ARBA"/>
</dbReference>
<evidence type="ECO:0000256" key="1">
    <source>
        <dbReference type="ARBA" id="ARBA00005695"/>
    </source>
</evidence>
<dbReference type="GO" id="GO:1904680">
    <property type="term" value="F:peptide transmembrane transporter activity"/>
    <property type="evidence" value="ECO:0007669"/>
    <property type="project" value="TreeGrafter"/>
</dbReference>
<dbReference type="CDD" id="cd00995">
    <property type="entry name" value="PBP2_NikA_DppA_OppA_like"/>
    <property type="match status" value="1"/>
</dbReference>
<dbReference type="Proteomes" id="UP000297496">
    <property type="component" value="Unassembled WGS sequence"/>
</dbReference>
<dbReference type="InterPro" id="IPR030678">
    <property type="entry name" value="Peptide/Ni-bd"/>
</dbReference>
<keyword evidence="3 5" id="KW-0732">Signal</keyword>